<dbReference type="InterPro" id="IPR050367">
    <property type="entry name" value="APC_superfamily"/>
</dbReference>
<dbReference type="GO" id="GO:0022857">
    <property type="term" value="F:transmembrane transporter activity"/>
    <property type="evidence" value="ECO:0007669"/>
    <property type="project" value="InterPro"/>
</dbReference>
<evidence type="ECO:0000256" key="1">
    <source>
        <dbReference type="ARBA" id="ARBA00004651"/>
    </source>
</evidence>
<dbReference type="PIRSF" id="PIRSF006060">
    <property type="entry name" value="AA_transporter"/>
    <property type="match status" value="1"/>
</dbReference>
<keyword evidence="5 6" id="KW-0472">Membrane</keyword>
<dbReference type="AlphaFoldDB" id="A0A512AL49"/>
<feature type="transmembrane region" description="Helical" evidence="6">
    <location>
        <begin position="51"/>
        <end position="70"/>
    </location>
</feature>
<feature type="transmembrane region" description="Helical" evidence="6">
    <location>
        <begin position="21"/>
        <end position="45"/>
    </location>
</feature>
<evidence type="ECO:0000256" key="5">
    <source>
        <dbReference type="ARBA" id="ARBA00023136"/>
    </source>
</evidence>
<comment type="caution">
    <text evidence="7">The sequence shown here is derived from an EMBL/GenBank/DDBJ whole genome shotgun (WGS) entry which is preliminary data.</text>
</comment>
<dbReference type="Pfam" id="PF13520">
    <property type="entry name" value="AA_permease_2"/>
    <property type="match status" value="1"/>
</dbReference>
<keyword evidence="8" id="KW-1185">Reference proteome</keyword>
<proteinExistence type="predicted"/>
<name>A0A512AL49_9SPHN</name>
<feature type="transmembrane region" description="Helical" evidence="6">
    <location>
        <begin position="91"/>
        <end position="113"/>
    </location>
</feature>
<organism evidence="7 8">
    <name type="scientific">Novosphingobium sediminis</name>
    <dbReference type="NCBI Taxonomy" id="707214"/>
    <lineage>
        <taxon>Bacteria</taxon>
        <taxon>Pseudomonadati</taxon>
        <taxon>Pseudomonadota</taxon>
        <taxon>Alphaproteobacteria</taxon>
        <taxon>Sphingomonadales</taxon>
        <taxon>Sphingomonadaceae</taxon>
        <taxon>Novosphingobium</taxon>
    </lineage>
</organism>
<dbReference type="GO" id="GO:0005886">
    <property type="term" value="C:plasma membrane"/>
    <property type="evidence" value="ECO:0007669"/>
    <property type="project" value="UniProtKB-SubCell"/>
</dbReference>
<feature type="transmembrane region" description="Helical" evidence="6">
    <location>
        <begin position="162"/>
        <end position="182"/>
    </location>
</feature>
<evidence type="ECO:0000313" key="8">
    <source>
        <dbReference type="Proteomes" id="UP000321464"/>
    </source>
</evidence>
<keyword evidence="3 6" id="KW-0812">Transmembrane</keyword>
<comment type="subcellular location">
    <subcellularLocation>
        <location evidence="1">Cell membrane</location>
        <topology evidence="1">Multi-pass membrane protein</topology>
    </subcellularLocation>
</comment>
<feature type="transmembrane region" description="Helical" evidence="6">
    <location>
        <begin position="369"/>
        <end position="389"/>
    </location>
</feature>
<evidence type="ECO:0000256" key="2">
    <source>
        <dbReference type="ARBA" id="ARBA00022475"/>
    </source>
</evidence>
<dbReference type="Gene3D" id="1.20.1740.10">
    <property type="entry name" value="Amino acid/polyamine transporter I"/>
    <property type="match status" value="1"/>
</dbReference>
<sequence>MSEQGGHQGLAKGALSALESTIMGIAGTSPAFTVAVTTGTIYAAIGPLSVGSLLYSGVIMLGIMFAFAKLNRVMPDAGAAFAWVGKVFGPTWGFFAGWGLMVASVVFMVSATLPAATATLLLLAPAEVENTPLVTAIAAVWLTLVTWIVLRGIKHASTAQVIVTVIEAVIVVALLGAAVVWFGGHPAHVPSAAWIAPGSFTFKSFADGAIVSVFFYWGWDVTMNLGEETEPEDASKGAFWAMINLIVFFVILMTVVLIALSDKEIAEANTNVLYAISAKIFPAPWSYLVVLATVLSTVGALETQILQFSRSMFSMARAGVLHPRYAAVHREWQTPWAATLVIWGLGLVLLFAASYMPSVAAILESSIEAIGLQICFYMGLTGYASAWHFRDLLRTDLREAFTHVVMPLIGALFMTSVAAWVIPTFSPIVLTVGIGGLALGFIPLSIGWWRNRQGGVAAA</sequence>
<dbReference type="RefSeq" id="WP_147159749.1">
    <property type="nucleotide sequence ID" value="NZ_BJYR01000015.1"/>
</dbReference>
<keyword evidence="4 6" id="KW-1133">Transmembrane helix</keyword>
<feature type="transmembrane region" description="Helical" evidence="6">
    <location>
        <begin position="340"/>
        <end position="363"/>
    </location>
</feature>
<feature type="transmembrane region" description="Helical" evidence="6">
    <location>
        <begin position="280"/>
        <end position="301"/>
    </location>
</feature>
<protein>
    <submittedName>
        <fullName evidence="7">Putative amino acid permease</fullName>
    </submittedName>
</protein>
<dbReference type="InterPro" id="IPR002293">
    <property type="entry name" value="AA/rel_permease1"/>
</dbReference>
<evidence type="ECO:0000256" key="4">
    <source>
        <dbReference type="ARBA" id="ARBA00022989"/>
    </source>
</evidence>
<feature type="transmembrane region" description="Helical" evidence="6">
    <location>
        <begin position="401"/>
        <end position="422"/>
    </location>
</feature>
<dbReference type="EMBL" id="BJYR01000015">
    <property type="protein sequence ID" value="GEO00432.1"/>
    <property type="molecule type" value="Genomic_DNA"/>
</dbReference>
<keyword evidence="2" id="KW-1003">Cell membrane</keyword>
<evidence type="ECO:0000256" key="6">
    <source>
        <dbReference type="SAM" id="Phobius"/>
    </source>
</evidence>
<evidence type="ECO:0000256" key="3">
    <source>
        <dbReference type="ARBA" id="ARBA00022692"/>
    </source>
</evidence>
<gene>
    <name evidence="7" type="ORF">NSE01_22640</name>
</gene>
<feature type="transmembrane region" description="Helical" evidence="6">
    <location>
        <begin position="238"/>
        <end position="260"/>
    </location>
</feature>
<feature type="transmembrane region" description="Helical" evidence="6">
    <location>
        <begin position="194"/>
        <end position="217"/>
    </location>
</feature>
<dbReference type="PANTHER" id="PTHR42770:SF7">
    <property type="entry name" value="MEMBRANE PROTEIN"/>
    <property type="match status" value="1"/>
</dbReference>
<reference evidence="7 8" key="1">
    <citation type="submission" date="2019-07" db="EMBL/GenBank/DDBJ databases">
        <title>Whole genome shotgun sequence of Novosphingobium sediminis NBRC 106119.</title>
        <authorList>
            <person name="Hosoyama A."/>
            <person name="Uohara A."/>
            <person name="Ohji S."/>
            <person name="Ichikawa N."/>
        </authorList>
    </citation>
    <scope>NUCLEOTIDE SEQUENCE [LARGE SCALE GENOMIC DNA]</scope>
    <source>
        <strain evidence="7 8">NBRC 106119</strain>
    </source>
</reference>
<accession>A0A512AL49</accession>
<feature type="transmembrane region" description="Helical" evidence="6">
    <location>
        <begin position="133"/>
        <end position="150"/>
    </location>
</feature>
<dbReference type="OrthoDB" id="9762947at2"/>
<dbReference type="Proteomes" id="UP000321464">
    <property type="component" value="Unassembled WGS sequence"/>
</dbReference>
<evidence type="ECO:0000313" key="7">
    <source>
        <dbReference type="EMBL" id="GEO00432.1"/>
    </source>
</evidence>
<feature type="transmembrane region" description="Helical" evidence="6">
    <location>
        <begin position="428"/>
        <end position="449"/>
    </location>
</feature>
<dbReference type="PANTHER" id="PTHR42770">
    <property type="entry name" value="AMINO ACID TRANSPORTER-RELATED"/>
    <property type="match status" value="1"/>
</dbReference>